<sequence length="199" mass="22676">MRLCEALSLKFSDTKEQVLMGLLSREMANTLLMASHGDTDEMTKHPGNWEHSNRPSGGKTVVQSTPVPTDSRLLTSNADVQYFKFKSLGHFQKECTAEKENTIKEKTAKCPDCRWESGKHHWKCTVVSKENPFHKDTLLIEPYTTETMVDKTREALLVSCQKLATARPPRVLTERSDRSNIEEQSIDTQFSDEQMPEEV</sequence>
<name>A0A5E4N3A2_9HEMI</name>
<feature type="compositionally biased region" description="Basic and acidic residues" evidence="1">
    <location>
        <begin position="172"/>
        <end position="181"/>
    </location>
</feature>
<dbReference type="OrthoDB" id="6503602at2759"/>
<dbReference type="AlphaFoldDB" id="A0A5E4N3A2"/>
<reference evidence="2 3" key="1">
    <citation type="submission" date="2019-08" db="EMBL/GenBank/DDBJ databases">
        <authorList>
            <person name="Alioto T."/>
            <person name="Alioto T."/>
            <person name="Gomez Garrido J."/>
        </authorList>
    </citation>
    <scope>NUCLEOTIDE SEQUENCE [LARGE SCALE GENOMIC DNA]</scope>
</reference>
<evidence type="ECO:0000313" key="3">
    <source>
        <dbReference type="Proteomes" id="UP000325440"/>
    </source>
</evidence>
<feature type="region of interest" description="Disordered" evidence="1">
    <location>
        <begin position="38"/>
        <end position="66"/>
    </location>
</feature>
<feature type="region of interest" description="Disordered" evidence="1">
    <location>
        <begin position="169"/>
        <end position="199"/>
    </location>
</feature>
<feature type="compositionally biased region" description="Basic and acidic residues" evidence="1">
    <location>
        <begin position="38"/>
        <end position="53"/>
    </location>
</feature>
<keyword evidence="3" id="KW-1185">Reference proteome</keyword>
<protein>
    <submittedName>
        <fullName evidence="2">Uncharacterized protein</fullName>
    </submittedName>
</protein>
<gene>
    <name evidence="2" type="ORF">CINCED_3A006069</name>
</gene>
<proteinExistence type="predicted"/>
<accession>A0A5E4N3A2</accession>
<evidence type="ECO:0000313" key="2">
    <source>
        <dbReference type="EMBL" id="VVC36146.1"/>
    </source>
</evidence>
<feature type="compositionally biased region" description="Polar residues" evidence="1">
    <location>
        <begin position="182"/>
        <end position="192"/>
    </location>
</feature>
<dbReference type="EMBL" id="CABPRJ010001431">
    <property type="protein sequence ID" value="VVC36146.1"/>
    <property type="molecule type" value="Genomic_DNA"/>
</dbReference>
<evidence type="ECO:0000256" key="1">
    <source>
        <dbReference type="SAM" id="MobiDB-lite"/>
    </source>
</evidence>
<dbReference type="Proteomes" id="UP000325440">
    <property type="component" value="Unassembled WGS sequence"/>
</dbReference>
<organism evidence="2 3">
    <name type="scientific">Cinara cedri</name>
    <dbReference type="NCBI Taxonomy" id="506608"/>
    <lineage>
        <taxon>Eukaryota</taxon>
        <taxon>Metazoa</taxon>
        <taxon>Ecdysozoa</taxon>
        <taxon>Arthropoda</taxon>
        <taxon>Hexapoda</taxon>
        <taxon>Insecta</taxon>
        <taxon>Pterygota</taxon>
        <taxon>Neoptera</taxon>
        <taxon>Paraneoptera</taxon>
        <taxon>Hemiptera</taxon>
        <taxon>Sternorrhyncha</taxon>
        <taxon>Aphidomorpha</taxon>
        <taxon>Aphidoidea</taxon>
        <taxon>Aphididae</taxon>
        <taxon>Lachninae</taxon>
        <taxon>Cinara</taxon>
    </lineage>
</organism>